<proteinExistence type="predicted"/>
<keyword evidence="1" id="KW-0812">Transmembrane</keyword>
<dbReference type="Proteomes" id="UP000254209">
    <property type="component" value="Unassembled WGS sequence"/>
</dbReference>
<feature type="transmembrane region" description="Helical" evidence="1">
    <location>
        <begin position="281"/>
        <end position="299"/>
    </location>
</feature>
<dbReference type="OrthoDB" id="8611739at2"/>
<name>A0A376BK09_9NEIS</name>
<sequence length="304" mass="34093">MFTETPPNEAEINDCLTQLLTDGVRAHHESTVKYAQMRLADFSHVLEEWRNAELAQTIGQPTLPKVALALQSGKLSPEQGAKLPQFLQQASEQGNTTALLYLAYLSAKGLFIKQSFGNSAAFARKAAQQKDWRGTQWLAEMLLAVPEAAPEILNHDAIKTAKLFKQNHPHISDKDLQAACKRFYTSPIAVKQIARQLLQFATKQGSPTAEQYLRKLIVQGKIPPSPPAKQYCQLQTWLETQFPATPPRELISSGDVDIFPENMPFLPQAESEPEWWQNPKIMTLLISMVVMIVLMWLSTKVMGK</sequence>
<dbReference type="InterPro" id="IPR011990">
    <property type="entry name" value="TPR-like_helical_dom_sf"/>
</dbReference>
<reference evidence="2 3" key="1">
    <citation type="submission" date="2018-06" db="EMBL/GenBank/DDBJ databases">
        <authorList>
            <consortium name="Pathogen Informatics"/>
            <person name="Doyle S."/>
        </authorList>
    </citation>
    <scope>NUCLEOTIDE SEQUENCE [LARGE SCALE GENOMIC DNA]</scope>
    <source>
        <strain evidence="2 3">NCTC10283</strain>
    </source>
</reference>
<dbReference type="RefSeq" id="WP_051968575.1">
    <property type="nucleotide sequence ID" value="NZ_CP091519.2"/>
</dbReference>
<evidence type="ECO:0008006" key="4">
    <source>
        <dbReference type="Google" id="ProtNLM"/>
    </source>
</evidence>
<protein>
    <recommendedName>
        <fullName evidence="4">Sel1 repeat</fullName>
    </recommendedName>
</protein>
<evidence type="ECO:0000313" key="2">
    <source>
        <dbReference type="EMBL" id="SSY70051.1"/>
    </source>
</evidence>
<evidence type="ECO:0000256" key="1">
    <source>
        <dbReference type="SAM" id="Phobius"/>
    </source>
</evidence>
<dbReference type="SUPFAM" id="SSF81901">
    <property type="entry name" value="HCP-like"/>
    <property type="match status" value="1"/>
</dbReference>
<dbReference type="STRING" id="1120980.GCA_000745955_01995"/>
<keyword evidence="1" id="KW-1133">Transmembrane helix</keyword>
<dbReference type="Gene3D" id="1.25.40.10">
    <property type="entry name" value="Tetratricopeptide repeat domain"/>
    <property type="match status" value="1"/>
</dbReference>
<gene>
    <name evidence="2" type="ORF">NCTC10283_00115</name>
</gene>
<evidence type="ECO:0000313" key="3">
    <source>
        <dbReference type="Proteomes" id="UP000254209"/>
    </source>
</evidence>
<keyword evidence="3" id="KW-1185">Reference proteome</keyword>
<dbReference type="EMBL" id="UFSO01000002">
    <property type="protein sequence ID" value="SSY70051.1"/>
    <property type="molecule type" value="Genomic_DNA"/>
</dbReference>
<accession>A0A376BK09</accession>
<organism evidence="2 3">
    <name type="scientific">Alysiella crassa</name>
    <dbReference type="NCBI Taxonomy" id="153491"/>
    <lineage>
        <taxon>Bacteria</taxon>
        <taxon>Pseudomonadati</taxon>
        <taxon>Pseudomonadota</taxon>
        <taxon>Betaproteobacteria</taxon>
        <taxon>Neisseriales</taxon>
        <taxon>Neisseriaceae</taxon>
        <taxon>Alysiella</taxon>
    </lineage>
</organism>
<dbReference type="AlphaFoldDB" id="A0A376BK09"/>
<keyword evidence="1" id="KW-0472">Membrane</keyword>